<evidence type="ECO:0000313" key="3">
    <source>
        <dbReference type="EMBL" id="OGM11397.1"/>
    </source>
</evidence>
<accession>A0A1F7X8P4</accession>
<dbReference type="SUPFAM" id="SSF48317">
    <property type="entry name" value="Acid phosphatase/Vanadium-dependent haloperoxidase"/>
    <property type="match status" value="1"/>
</dbReference>
<name>A0A1F7X8P4_9BACT</name>
<keyword evidence="1" id="KW-0812">Transmembrane</keyword>
<dbReference type="Proteomes" id="UP000177053">
    <property type="component" value="Unassembled WGS sequence"/>
</dbReference>
<dbReference type="PANTHER" id="PTHR14969:SF13">
    <property type="entry name" value="AT30094P"/>
    <property type="match status" value="1"/>
</dbReference>
<comment type="caution">
    <text evidence="3">The sequence shown here is derived from an EMBL/GenBank/DDBJ whole genome shotgun (WGS) entry which is preliminary data.</text>
</comment>
<organism evidence="3 4">
    <name type="scientific">Candidatus Woesebacteria bacterium RBG_16_34_12</name>
    <dbReference type="NCBI Taxonomy" id="1802480"/>
    <lineage>
        <taxon>Bacteria</taxon>
        <taxon>Candidatus Woeseibacteriota</taxon>
    </lineage>
</organism>
<dbReference type="AlphaFoldDB" id="A0A1F7X8P4"/>
<reference evidence="3 4" key="1">
    <citation type="journal article" date="2016" name="Nat. Commun.">
        <title>Thousands of microbial genomes shed light on interconnected biogeochemical processes in an aquifer system.</title>
        <authorList>
            <person name="Anantharaman K."/>
            <person name="Brown C.T."/>
            <person name="Hug L.A."/>
            <person name="Sharon I."/>
            <person name="Castelle C.J."/>
            <person name="Probst A.J."/>
            <person name="Thomas B.C."/>
            <person name="Singh A."/>
            <person name="Wilkins M.J."/>
            <person name="Karaoz U."/>
            <person name="Brodie E.L."/>
            <person name="Williams K.H."/>
            <person name="Hubbard S.S."/>
            <person name="Banfield J.F."/>
        </authorList>
    </citation>
    <scope>NUCLEOTIDE SEQUENCE [LARGE SCALE GENOMIC DNA]</scope>
</reference>
<evidence type="ECO:0000313" key="4">
    <source>
        <dbReference type="Proteomes" id="UP000177053"/>
    </source>
</evidence>
<keyword evidence="1" id="KW-0472">Membrane</keyword>
<keyword evidence="1" id="KW-1133">Transmembrane helix</keyword>
<feature type="domain" description="Phosphatidic acid phosphatase type 2/haloperoxidase" evidence="2">
    <location>
        <begin position="43"/>
        <end position="152"/>
    </location>
</feature>
<feature type="transmembrane region" description="Helical" evidence="1">
    <location>
        <begin position="134"/>
        <end position="154"/>
    </location>
</feature>
<dbReference type="InterPro" id="IPR036938">
    <property type="entry name" value="PAP2/HPO_sf"/>
</dbReference>
<dbReference type="EMBL" id="MGFS01000018">
    <property type="protein sequence ID" value="OGM11397.1"/>
    <property type="molecule type" value="Genomic_DNA"/>
</dbReference>
<sequence length="164" mass="18592">MNNNLIIQQPSWVVTFFASFLIWFMFAALVIIWLFHGRFEKRYVLNALLASFIAWIVSETIKQFFPTLRPFQVTGVAPLTLTIPQDSAFPSGHTSTAFALALSISKYNKKIGLFYVVLASLVGISRVIGRVHYFIDVFAGAFIGVISVTFLTKIDNLKYIKNRF</sequence>
<dbReference type="PANTHER" id="PTHR14969">
    <property type="entry name" value="SPHINGOSINE-1-PHOSPHATE PHOSPHOHYDROLASE"/>
    <property type="match status" value="1"/>
</dbReference>
<feature type="transmembrane region" description="Helical" evidence="1">
    <location>
        <begin position="12"/>
        <end position="36"/>
    </location>
</feature>
<dbReference type="SMART" id="SM00014">
    <property type="entry name" value="acidPPc"/>
    <property type="match status" value="1"/>
</dbReference>
<protein>
    <recommendedName>
        <fullName evidence="2">Phosphatidic acid phosphatase type 2/haloperoxidase domain-containing protein</fullName>
    </recommendedName>
</protein>
<gene>
    <name evidence="3" type="ORF">A2Z22_01275</name>
</gene>
<evidence type="ECO:0000256" key="1">
    <source>
        <dbReference type="SAM" id="Phobius"/>
    </source>
</evidence>
<dbReference type="InterPro" id="IPR000326">
    <property type="entry name" value="PAP2/HPO"/>
</dbReference>
<evidence type="ECO:0000259" key="2">
    <source>
        <dbReference type="SMART" id="SM00014"/>
    </source>
</evidence>
<proteinExistence type="predicted"/>
<dbReference type="Gene3D" id="1.20.144.10">
    <property type="entry name" value="Phosphatidic acid phosphatase type 2/haloperoxidase"/>
    <property type="match status" value="1"/>
</dbReference>
<feature type="transmembrane region" description="Helical" evidence="1">
    <location>
        <begin position="111"/>
        <end position="128"/>
    </location>
</feature>
<dbReference type="Pfam" id="PF01569">
    <property type="entry name" value="PAP2"/>
    <property type="match status" value="1"/>
</dbReference>